<dbReference type="PANTHER" id="PTHR42783:SF3">
    <property type="entry name" value="GLUTAMATE SYNTHASE [NADPH] SMALL CHAIN-RELATED"/>
    <property type="match status" value="1"/>
</dbReference>
<dbReference type="CDD" id="cd02784">
    <property type="entry name" value="MopB_CT_PHLH"/>
    <property type="match status" value="1"/>
</dbReference>
<gene>
    <name evidence="2" type="ORF">JMN32_02220</name>
</gene>
<proteinExistence type="predicted"/>
<organism evidence="2 3">
    <name type="scientific">Fulvivirga marina</name>
    <dbReference type="NCBI Taxonomy" id="2494733"/>
    <lineage>
        <taxon>Bacteria</taxon>
        <taxon>Pseudomonadati</taxon>
        <taxon>Bacteroidota</taxon>
        <taxon>Cytophagia</taxon>
        <taxon>Cytophagales</taxon>
        <taxon>Fulvivirgaceae</taxon>
        <taxon>Fulvivirga</taxon>
    </lineage>
</organism>
<dbReference type="CDD" id="cd10551">
    <property type="entry name" value="PsrB"/>
    <property type="match status" value="1"/>
</dbReference>
<dbReference type="InterPro" id="IPR030948">
    <property type="entry name" value="TAT_var_transloc_signal_dom"/>
</dbReference>
<dbReference type="Proteomes" id="UP000614216">
    <property type="component" value="Unassembled WGS sequence"/>
</dbReference>
<dbReference type="Gene3D" id="3.30.2070.10">
    <property type="entry name" value="Formate dehydrogenase/DMSO reductase"/>
    <property type="match status" value="1"/>
</dbReference>
<dbReference type="PROSITE" id="PS51318">
    <property type="entry name" value="TAT"/>
    <property type="match status" value="1"/>
</dbReference>
<evidence type="ECO:0000313" key="3">
    <source>
        <dbReference type="Proteomes" id="UP000614216"/>
    </source>
</evidence>
<dbReference type="PANTHER" id="PTHR42783">
    <property type="entry name" value="GLUTAMATE SYNTHASE [NADPH] SMALL CHAIN"/>
    <property type="match status" value="1"/>
</dbReference>
<feature type="domain" description="4Fe-4S ferredoxin-type" evidence="1">
    <location>
        <begin position="865"/>
        <end position="894"/>
    </location>
</feature>
<dbReference type="PROSITE" id="PS51379">
    <property type="entry name" value="4FE4S_FER_2"/>
    <property type="match status" value="3"/>
</dbReference>
<dbReference type="Gene3D" id="3.30.70.20">
    <property type="match status" value="2"/>
</dbReference>
<dbReference type="AlphaFoldDB" id="A0A937FT43"/>
<dbReference type="Gene3D" id="3.30.200.210">
    <property type="match status" value="1"/>
</dbReference>
<reference evidence="2" key="1">
    <citation type="submission" date="2021-01" db="EMBL/GenBank/DDBJ databases">
        <title>Fulvivirga kasyanovii gen. nov., sp nov., a novel member of the phylum Bacteroidetes isolated from seawater in a mussel farm.</title>
        <authorList>
            <person name="Zhao L.-H."/>
            <person name="Wang Z.-J."/>
        </authorList>
    </citation>
    <scope>NUCLEOTIDE SEQUENCE</scope>
    <source>
        <strain evidence="2">29W222</strain>
    </source>
</reference>
<dbReference type="NCBIfam" id="TIGR04519">
    <property type="entry name" value="MoCo_extend_TAT"/>
    <property type="match status" value="1"/>
</dbReference>
<feature type="domain" description="4Fe-4S ferredoxin-type" evidence="1">
    <location>
        <begin position="766"/>
        <end position="796"/>
    </location>
</feature>
<accession>A0A937FT43</accession>
<dbReference type="InterPro" id="IPR006311">
    <property type="entry name" value="TAT_signal"/>
</dbReference>
<evidence type="ECO:0000259" key="1">
    <source>
        <dbReference type="PROSITE" id="PS51379"/>
    </source>
</evidence>
<dbReference type="RefSeq" id="WP_202854646.1">
    <property type="nucleotide sequence ID" value="NZ_JAEUGD010000004.1"/>
</dbReference>
<dbReference type="Pfam" id="PF13247">
    <property type="entry name" value="Fer4_11"/>
    <property type="match status" value="1"/>
</dbReference>
<dbReference type="Gene3D" id="3.40.50.740">
    <property type="match status" value="1"/>
</dbReference>
<dbReference type="EMBL" id="JAEUGD010000004">
    <property type="protein sequence ID" value="MBL6445105.1"/>
    <property type="molecule type" value="Genomic_DNA"/>
</dbReference>
<feature type="domain" description="4Fe-4S ferredoxin-type" evidence="1">
    <location>
        <begin position="833"/>
        <end position="864"/>
    </location>
</feature>
<protein>
    <submittedName>
        <fullName evidence="2">TAT-variant-translocated molybdopterin oxidoreductase</fullName>
    </submittedName>
</protein>
<dbReference type="SUPFAM" id="SSF54862">
    <property type="entry name" value="4Fe-4S ferredoxins"/>
    <property type="match status" value="1"/>
</dbReference>
<evidence type="ECO:0000313" key="2">
    <source>
        <dbReference type="EMBL" id="MBL6445105.1"/>
    </source>
</evidence>
<dbReference type="InterPro" id="IPR017896">
    <property type="entry name" value="4Fe4S_Fe-S-bd"/>
</dbReference>
<name>A0A937FT43_9BACT</name>
<sequence>MSDNKKTYWKGIEQLSNDPAFVKNADKEFPEFLPINQNEGGGSSRRDFLKMMGFGIAAVSLAACEAPIRKAIPYVNKPVDVDPGVPNYYASTYTSGGDYCSILVKTREGRPIKIEGNKLSEITQGGTSAQVQASVLTLYDNERLVAPVVEGKEGKWEDLDKAVISKLGSIAAQGGQIRIVSNTILSPTTKKVIEDFKAKYPTAQHVTYDAVSAHGILAANEESFGQRAIPSYDFSKADVIVSFGADFLGTWISPVEFSKQYSKTRKIGPNKKTMSRHYQFESNLTTTGANADYRTPIKPSDEGKAVVALYEAITGGKKSQIKYIDKAATELKKAKGKSLVVSGSNDPAVQLVVNAINNALSNYGSTIDMSTPAYYRQGNDVEMKKFVADAKAGRIAGVIFYNCNPVYNYKGEDIAGALSKISLKISTADRPDETAVASDYVAPNHHFLESWGDAEPKKGQYSLIQPTITPIFKTRQAEESLLKWTGVDTPDYYSYLKNTWNRDMGVSNWEQALHDGVYQGSGVANAVEADSVATEVAAVVGAAVPFSGNVSSAVQAINKNYKGSGLELALYQKVGIGDGTQANNPWLQEMPDPVTKSTWDNYLTVSKKWADENGVEYFEGHCNKAKLTVKGVSVELPILIQPGQAEGTVGLALGYGRLNAGKVADGRGVDAYPFVTTLNGAVSYNVLSDVTVEVLSEKYQIAKTQTHQTYMGRDNVIQESILSEYKVNPLAGRHEPKISTWMSEDGKVDAGALSLWKGHKYNNHHWGMAIDLNSCTGCSACTIACQSENNVPVVGREEVINRRDMHWLRIDRYYSSDAPADDHKGLEQAAANPEVTFQPMLCQHCNNAPCETVCPVAATTHSTEGLNQMTYNRCIGTRYCANNCPYKVRRFNWFKYHDNGDFENINTAMNNDLGKMVLNPDVTVRSRGVMEKCSFCVQRIQYAKLEAKKEGRRPVDGEVTTACASSCPTDAIMFGDMNDKESKIYKMLNIKDTEAADYITEKEIHEPRAYHVLAEIGTKPNITYLTKIRNKDNEETKA</sequence>
<comment type="caution">
    <text evidence="2">The sequence shown here is derived from an EMBL/GenBank/DDBJ whole genome shotgun (WGS) entry which is preliminary data.</text>
</comment>
<dbReference type="SUPFAM" id="SSF53706">
    <property type="entry name" value="Formate dehydrogenase/DMSO reductase, domains 1-3"/>
    <property type="match status" value="1"/>
</dbReference>
<keyword evidence="3" id="KW-1185">Reference proteome</keyword>